<comment type="subcellular location">
    <subcellularLocation>
        <location evidence="1">Cell outer membrane</location>
    </subcellularLocation>
</comment>
<proteinExistence type="inferred from homology"/>
<keyword evidence="3" id="KW-0732">Signal</keyword>
<dbReference type="SUPFAM" id="SSF48452">
    <property type="entry name" value="TPR-like"/>
    <property type="match status" value="1"/>
</dbReference>
<keyword evidence="5" id="KW-0998">Cell outer membrane</keyword>
<dbReference type="AlphaFoldDB" id="A0A4R5CMX6"/>
<dbReference type="OrthoDB" id="621570at2"/>
<protein>
    <submittedName>
        <fullName evidence="8">RagB/SusD family nutrient uptake outer membrane protein</fullName>
    </submittedName>
</protein>
<organism evidence="8 9">
    <name type="scientific">Flavobacterium sandaracinum</name>
    <dbReference type="NCBI Taxonomy" id="2541733"/>
    <lineage>
        <taxon>Bacteria</taxon>
        <taxon>Pseudomonadati</taxon>
        <taxon>Bacteroidota</taxon>
        <taxon>Flavobacteriia</taxon>
        <taxon>Flavobacteriales</taxon>
        <taxon>Flavobacteriaceae</taxon>
        <taxon>Flavobacterium</taxon>
    </lineage>
</organism>
<feature type="domain" description="RagB/SusD" evidence="6">
    <location>
        <begin position="313"/>
        <end position="463"/>
    </location>
</feature>
<evidence type="ECO:0000259" key="7">
    <source>
        <dbReference type="Pfam" id="PF14322"/>
    </source>
</evidence>
<reference evidence="8 9" key="1">
    <citation type="submission" date="2019-03" db="EMBL/GenBank/DDBJ databases">
        <title>Flavobacterium LB-D12 sp. nov., isolated from arctic soil.</title>
        <authorList>
            <person name="Chaudhary D.K."/>
        </authorList>
    </citation>
    <scope>NUCLEOTIDE SEQUENCE [LARGE SCALE GENOMIC DNA]</scope>
    <source>
        <strain evidence="8 9">LB-D12</strain>
    </source>
</reference>
<dbReference type="InterPro" id="IPR012944">
    <property type="entry name" value="SusD_RagB_dom"/>
</dbReference>
<dbReference type="Proteomes" id="UP000294644">
    <property type="component" value="Unassembled WGS sequence"/>
</dbReference>
<sequence>MIHYNYTFFTWERLKIFIMVLFLNSCISCDNYVEVEQPNSQLTRTAVFEEMSTANAAMAGLYAKMRNNGVLAGSGGASVYLGWYADEFDYYQASNSNFYNNTLFPAESTVTSIWNYSYRQIYEANAIIEGVTNSVLLPQAGRNQLKGEALFIRALLHLYLVNIYGDVPYVKTTDHLVNSKISRMSTASVYENSIADLEESNLLLPEAYVTPERVRPNRFAVQAVLARTYLYMGAYAKASNAASAVINSPLYIWETDLDKIFLKGSTTTIWQFMPNAAGMNANEGSSYIFPTGPPTLIGLRPDFIYTFEANDKRKARWTKAVTNGSSTWYHAFKYKQRTTTPSSVEYSVVLRLAEQYLIRAEAKAKQGDLTNAKADINVIRNTAGLPNTTAVTADDIVTEVLRQRRFELFTEFGQRFFDLKRSGLIDNVLSISKPGWNSTDKFWPIPELELNANPNLNPQNPGY</sequence>
<dbReference type="CDD" id="cd08977">
    <property type="entry name" value="SusD"/>
    <property type="match status" value="1"/>
</dbReference>
<dbReference type="Gene3D" id="1.25.40.390">
    <property type="match status" value="1"/>
</dbReference>
<dbReference type="EMBL" id="SMFN01000035">
    <property type="protein sequence ID" value="TDE00061.1"/>
    <property type="molecule type" value="Genomic_DNA"/>
</dbReference>
<evidence type="ECO:0000256" key="3">
    <source>
        <dbReference type="ARBA" id="ARBA00022729"/>
    </source>
</evidence>
<accession>A0A4R5CMX6</accession>
<evidence type="ECO:0000256" key="5">
    <source>
        <dbReference type="ARBA" id="ARBA00023237"/>
    </source>
</evidence>
<dbReference type="GO" id="GO:0009279">
    <property type="term" value="C:cell outer membrane"/>
    <property type="evidence" value="ECO:0007669"/>
    <property type="project" value="UniProtKB-SubCell"/>
</dbReference>
<comment type="caution">
    <text evidence="8">The sequence shown here is derived from an EMBL/GenBank/DDBJ whole genome shotgun (WGS) entry which is preliminary data.</text>
</comment>
<dbReference type="InterPro" id="IPR011990">
    <property type="entry name" value="TPR-like_helical_dom_sf"/>
</dbReference>
<gene>
    <name evidence="8" type="ORF">E0F91_17080</name>
</gene>
<dbReference type="Pfam" id="PF07980">
    <property type="entry name" value="SusD_RagB"/>
    <property type="match status" value="1"/>
</dbReference>
<evidence type="ECO:0000313" key="9">
    <source>
        <dbReference type="Proteomes" id="UP000294644"/>
    </source>
</evidence>
<dbReference type="Pfam" id="PF14322">
    <property type="entry name" value="SusD-like_3"/>
    <property type="match status" value="1"/>
</dbReference>
<keyword evidence="9" id="KW-1185">Reference proteome</keyword>
<evidence type="ECO:0000256" key="2">
    <source>
        <dbReference type="ARBA" id="ARBA00006275"/>
    </source>
</evidence>
<dbReference type="InterPro" id="IPR033985">
    <property type="entry name" value="SusD-like_N"/>
</dbReference>
<evidence type="ECO:0000256" key="1">
    <source>
        <dbReference type="ARBA" id="ARBA00004442"/>
    </source>
</evidence>
<evidence type="ECO:0000256" key="4">
    <source>
        <dbReference type="ARBA" id="ARBA00023136"/>
    </source>
</evidence>
<comment type="similarity">
    <text evidence="2">Belongs to the SusD family.</text>
</comment>
<name>A0A4R5CMX6_9FLAO</name>
<evidence type="ECO:0000259" key="6">
    <source>
        <dbReference type="Pfam" id="PF07980"/>
    </source>
</evidence>
<dbReference type="RefSeq" id="WP_132067583.1">
    <property type="nucleotide sequence ID" value="NZ_SMFN01000035.1"/>
</dbReference>
<keyword evidence="4" id="KW-0472">Membrane</keyword>
<evidence type="ECO:0000313" key="8">
    <source>
        <dbReference type="EMBL" id="TDE00061.1"/>
    </source>
</evidence>
<feature type="domain" description="SusD-like N-terminal" evidence="7">
    <location>
        <begin position="33"/>
        <end position="230"/>
    </location>
</feature>